<gene>
    <name evidence="3" type="ORF">A6D6_01657</name>
</gene>
<dbReference type="PANTHER" id="PTHR31573:SF1">
    <property type="entry name" value="DNA OXIDATIVE DEMETHYLASE ALKBH2"/>
    <property type="match status" value="1"/>
</dbReference>
<evidence type="ECO:0000313" key="4">
    <source>
        <dbReference type="Proteomes" id="UP000771797"/>
    </source>
</evidence>
<dbReference type="InterPro" id="IPR032852">
    <property type="entry name" value="ALKBH2"/>
</dbReference>
<dbReference type="PROSITE" id="PS51471">
    <property type="entry name" value="FE2OG_OXY"/>
    <property type="match status" value="1"/>
</dbReference>
<evidence type="ECO:0000259" key="2">
    <source>
        <dbReference type="PROSITE" id="PS51471"/>
    </source>
</evidence>
<keyword evidence="4" id="KW-1185">Reference proteome</keyword>
<evidence type="ECO:0000313" key="3">
    <source>
        <dbReference type="EMBL" id="KAF0806322.1"/>
    </source>
</evidence>
<protein>
    <recommendedName>
        <fullName evidence="2">Fe2OG dioxygenase domain-containing protein</fullName>
    </recommendedName>
</protein>
<feature type="domain" description="Fe2OG dioxygenase" evidence="2">
    <location>
        <begin position="107"/>
        <end position="205"/>
    </location>
</feature>
<dbReference type="Pfam" id="PF13532">
    <property type="entry name" value="2OG-FeII_Oxy_2"/>
    <property type="match status" value="1"/>
</dbReference>
<dbReference type="SUPFAM" id="SSF51197">
    <property type="entry name" value="Clavaminate synthase-like"/>
    <property type="match status" value="1"/>
</dbReference>
<reference evidence="3 4" key="1">
    <citation type="submission" date="2012-09" db="EMBL/GenBank/DDBJ databases">
        <title>Genome Sequence of alkane-degrading Bacterium Alcanivorax sp. 6-D-6.</title>
        <authorList>
            <person name="Lai Q."/>
            <person name="Shao Z."/>
        </authorList>
    </citation>
    <scope>NUCLEOTIDE SEQUENCE [LARGE SCALE GENOMIC DNA]</scope>
    <source>
        <strain evidence="3 4">6-D-6</strain>
    </source>
</reference>
<dbReference type="Gene3D" id="2.60.120.590">
    <property type="entry name" value="Alpha-ketoglutarate-dependent dioxygenase AlkB-like"/>
    <property type="match status" value="1"/>
</dbReference>
<feature type="region of interest" description="Disordered" evidence="1">
    <location>
        <begin position="210"/>
        <end position="230"/>
    </location>
</feature>
<dbReference type="InterPro" id="IPR027450">
    <property type="entry name" value="AlkB-like"/>
</dbReference>
<sequence>MTVNHTLSRLDSLPSPLELGQGARIWLIERLLGPSATALFNTLCNELPWEQPRVQVFGRSHPVPRLVCWLGDAGVTYRYSGLTHRAGGWPDPLMALRRAVTSLTGLTPNGALANLYRDGDDTMGWHRDNEPELGSAPWIISYNLGATRDFCLRRHGEHRQSHRLPLSHDSLLIMSPQVQRFYEHALPRRRRVREPRVNLTFRHIVTGTMGVPGQKPGAFNRKTGSSSESP</sequence>
<organism evidence="3 4">
    <name type="scientific">Alcanivorax xiamenensis</name>
    <dbReference type="NCBI Taxonomy" id="1177156"/>
    <lineage>
        <taxon>Bacteria</taxon>
        <taxon>Pseudomonadati</taxon>
        <taxon>Pseudomonadota</taxon>
        <taxon>Gammaproteobacteria</taxon>
        <taxon>Oceanospirillales</taxon>
        <taxon>Alcanivoracaceae</taxon>
        <taxon>Alcanivorax</taxon>
    </lineage>
</organism>
<dbReference type="RefSeq" id="WP_236564037.1">
    <property type="nucleotide sequence ID" value="NZ_AQPF01000009.1"/>
</dbReference>
<accession>A0ABQ6Y9S5</accession>
<evidence type="ECO:0000256" key="1">
    <source>
        <dbReference type="SAM" id="MobiDB-lite"/>
    </source>
</evidence>
<dbReference type="EMBL" id="AQPF01000009">
    <property type="protein sequence ID" value="KAF0806322.1"/>
    <property type="molecule type" value="Genomic_DNA"/>
</dbReference>
<comment type="caution">
    <text evidence="3">The sequence shown here is derived from an EMBL/GenBank/DDBJ whole genome shotgun (WGS) entry which is preliminary data.</text>
</comment>
<dbReference type="InterPro" id="IPR037151">
    <property type="entry name" value="AlkB-like_sf"/>
</dbReference>
<name>A0ABQ6Y9S5_9GAMM</name>
<dbReference type="Proteomes" id="UP000771797">
    <property type="component" value="Unassembled WGS sequence"/>
</dbReference>
<dbReference type="InterPro" id="IPR005123">
    <property type="entry name" value="Oxoglu/Fe-dep_dioxygenase_dom"/>
</dbReference>
<proteinExistence type="predicted"/>
<dbReference type="PANTHER" id="PTHR31573">
    <property type="entry name" value="ALPHA-KETOGLUTARATE-DEPENDENT DIOXYGENASE ALKB HOMOLOG 2"/>
    <property type="match status" value="1"/>
</dbReference>